<dbReference type="EMBL" id="RXMA01000011">
    <property type="protein sequence ID" value="RTR19524.1"/>
    <property type="molecule type" value="Genomic_DNA"/>
</dbReference>
<accession>A0A3S0KXV8</accession>
<evidence type="ECO:0000256" key="2">
    <source>
        <dbReference type="SAM" id="SignalP"/>
    </source>
</evidence>
<dbReference type="Proteomes" id="UP000277007">
    <property type="component" value="Unassembled WGS sequence"/>
</dbReference>
<dbReference type="OrthoDB" id="7306143at2"/>
<organism evidence="3 4">
    <name type="scientific">Azospirillum griseum</name>
    <dbReference type="NCBI Taxonomy" id="2496639"/>
    <lineage>
        <taxon>Bacteria</taxon>
        <taxon>Pseudomonadati</taxon>
        <taxon>Pseudomonadota</taxon>
        <taxon>Alphaproteobacteria</taxon>
        <taxon>Rhodospirillales</taxon>
        <taxon>Azospirillaceae</taxon>
        <taxon>Azospirillum</taxon>
    </lineage>
</organism>
<protein>
    <recommendedName>
        <fullName evidence="5">Beta-barrel assembly machine subunit BamF</fullName>
    </recommendedName>
</protein>
<reference evidence="3 4" key="1">
    <citation type="submission" date="2018-12" db="EMBL/GenBank/DDBJ databases">
        <authorList>
            <person name="Yang Y."/>
        </authorList>
    </citation>
    <scope>NUCLEOTIDE SEQUENCE [LARGE SCALE GENOMIC DNA]</scope>
    <source>
        <strain evidence="3 4">L-25-5w-1</strain>
    </source>
</reference>
<feature type="signal peptide" evidence="2">
    <location>
        <begin position="1"/>
        <end position="25"/>
    </location>
</feature>
<feature type="chain" id="PRO_5018778476" description="Beta-barrel assembly machine subunit BamF" evidence="2">
    <location>
        <begin position="26"/>
        <end position="175"/>
    </location>
</feature>
<feature type="compositionally biased region" description="Basic and acidic residues" evidence="1">
    <location>
        <begin position="129"/>
        <end position="149"/>
    </location>
</feature>
<feature type="region of interest" description="Disordered" evidence="1">
    <location>
        <begin position="67"/>
        <end position="151"/>
    </location>
</feature>
<evidence type="ECO:0008006" key="5">
    <source>
        <dbReference type="Google" id="ProtNLM"/>
    </source>
</evidence>
<keyword evidence="2" id="KW-0732">Signal</keyword>
<proteinExistence type="predicted"/>
<gene>
    <name evidence="3" type="ORF">EJ903_13615</name>
</gene>
<keyword evidence="4" id="KW-1185">Reference proteome</keyword>
<comment type="caution">
    <text evidence="3">The sequence shown here is derived from an EMBL/GenBank/DDBJ whole genome shotgun (WGS) entry which is preliminary data.</text>
</comment>
<dbReference type="AlphaFoldDB" id="A0A3S0KXV8"/>
<evidence type="ECO:0000256" key="1">
    <source>
        <dbReference type="SAM" id="MobiDB-lite"/>
    </source>
</evidence>
<feature type="region of interest" description="Disordered" evidence="1">
    <location>
        <begin position="30"/>
        <end position="49"/>
    </location>
</feature>
<name>A0A3S0KXV8_9PROT</name>
<dbReference type="PROSITE" id="PS51257">
    <property type="entry name" value="PROKAR_LIPOPROTEIN"/>
    <property type="match status" value="1"/>
</dbReference>
<sequence>MTHIPRPLRRLALLGLAVATLTACAGADTPRLETPRATQPGVTSPGVERVGLKPSFRSIELETRQTRIDVPGESVERGAIPPRIAETQPPTRRPRAGSSSPLPDPAVSPAPPRPVPLPLPPSTQSATDAFKRDLLRPEADRMRADDALGRLDPLQQRDLMRRELELRQLGDPLAR</sequence>
<feature type="compositionally biased region" description="Pro residues" evidence="1">
    <location>
        <begin position="102"/>
        <end position="121"/>
    </location>
</feature>
<dbReference type="RefSeq" id="WP_126616197.1">
    <property type="nucleotide sequence ID" value="NZ_JBHUCY010000049.1"/>
</dbReference>
<evidence type="ECO:0000313" key="4">
    <source>
        <dbReference type="Proteomes" id="UP000277007"/>
    </source>
</evidence>
<evidence type="ECO:0000313" key="3">
    <source>
        <dbReference type="EMBL" id="RTR19524.1"/>
    </source>
</evidence>